<organism evidence="1 2">
    <name type="scientific">Thioalkalivibrio nitratireducens (strain DSM 14787 / UNIQEM 213 / ALEN2)</name>
    <dbReference type="NCBI Taxonomy" id="1255043"/>
    <lineage>
        <taxon>Bacteria</taxon>
        <taxon>Pseudomonadati</taxon>
        <taxon>Pseudomonadota</taxon>
        <taxon>Gammaproteobacteria</taxon>
        <taxon>Chromatiales</taxon>
        <taxon>Ectothiorhodospiraceae</taxon>
        <taxon>Thioalkalivibrio</taxon>
    </lineage>
</organism>
<name>L0DY16_THIND</name>
<dbReference type="KEGG" id="tni:TVNIR_2851"/>
<gene>
    <name evidence="1" type="ordered locus">TVNIR_2851</name>
</gene>
<accession>L0DY16</accession>
<dbReference type="HOGENOM" id="CLU_1474536_0_0_6"/>
<dbReference type="AlphaFoldDB" id="L0DY16"/>
<reference evidence="1" key="1">
    <citation type="submission" date="2015-12" db="EMBL/GenBank/DDBJ databases">
        <authorList>
            <person name="Tikhonova T.V."/>
            <person name="Pavlov A.R."/>
            <person name="Beletsky A.V."/>
            <person name="Mardanov A.V."/>
            <person name="Sorokin D.Y."/>
            <person name="Ravin N.V."/>
            <person name="Popov V.O."/>
        </authorList>
    </citation>
    <scope>NUCLEOTIDE SEQUENCE</scope>
    <source>
        <strain evidence="1">DSM 14787</strain>
    </source>
</reference>
<dbReference type="PATRIC" id="fig|1255043.3.peg.2876"/>
<proteinExistence type="predicted"/>
<dbReference type="EMBL" id="CP003989">
    <property type="protein sequence ID" value="AGA34489.1"/>
    <property type="molecule type" value="Genomic_DNA"/>
</dbReference>
<keyword evidence="2" id="KW-1185">Reference proteome</keyword>
<sequence length="183" mass="21134">MLLHKGPLMPYITRRNPILLRGPGMTDETQRIRFLIQRDGEATTREWVGRTLDIYRKALASADGHAPTPQYRPLFEQAIRQFEQWLRDHAREAAMAPTSAESGRAREVVGGLLEELHLDTYTFDVEPRDDGWAIQVECAADDGWMTRSLTATRDELWHGTNARMRQQLLDAWARPLAHCRRTR</sequence>
<evidence type="ECO:0000313" key="2">
    <source>
        <dbReference type="Proteomes" id="UP000010809"/>
    </source>
</evidence>
<evidence type="ECO:0000313" key="1">
    <source>
        <dbReference type="EMBL" id="AGA34489.1"/>
    </source>
</evidence>
<dbReference type="Proteomes" id="UP000010809">
    <property type="component" value="Chromosome"/>
</dbReference>
<protein>
    <submittedName>
        <fullName evidence="1">Uncharacterized protein</fullName>
    </submittedName>
</protein>